<keyword evidence="1" id="KW-0812">Transmembrane</keyword>
<proteinExistence type="predicted"/>
<keyword evidence="1" id="KW-0472">Membrane</keyword>
<dbReference type="Proteomes" id="UP000019249">
    <property type="component" value="Unassembled WGS sequence"/>
</dbReference>
<gene>
    <name evidence="2" type="ORF">MFLO_07527</name>
</gene>
<keyword evidence="1" id="KW-1133">Transmembrane helix</keyword>
<evidence type="ECO:0000313" key="3">
    <source>
        <dbReference type="Proteomes" id="UP000019249"/>
    </source>
</evidence>
<dbReference type="InterPro" id="IPR036938">
    <property type="entry name" value="PAP2/HPO_sf"/>
</dbReference>
<evidence type="ECO:0000313" key="2">
    <source>
        <dbReference type="EMBL" id="EUJ32022.1"/>
    </source>
</evidence>
<accession>A0ABN0RFG7</accession>
<feature type="transmembrane region" description="Helical" evidence="1">
    <location>
        <begin position="12"/>
        <end position="30"/>
    </location>
</feature>
<dbReference type="RefSeq" id="WP_051993541.1">
    <property type="nucleotide sequence ID" value="NZ_AODF01000014.1"/>
</dbReference>
<name>A0ABN0RFG7_9LIST</name>
<dbReference type="EMBL" id="AODF01000014">
    <property type="protein sequence ID" value="EUJ32022.1"/>
    <property type="molecule type" value="Genomic_DNA"/>
</dbReference>
<sequence length="120" mass="13498">MTTKKPFNPNVLLGAGLLFSVIFIIFWKSVSIDAVWITKLDHFFNQLIRSQLPAPITSFFKVYTNFGGTLLLFLFSAALFLFLLLKKGLANCSLGWPDSHPWRTCLPSNRQTYRIAAAAA</sequence>
<keyword evidence="3" id="KW-1185">Reference proteome</keyword>
<evidence type="ECO:0000256" key="1">
    <source>
        <dbReference type="SAM" id="Phobius"/>
    </source>
</evidence>
<comment type="caution">
    <text evidence="2">The sequence shown here is derived from an EMBL/GenBank/DDBJ whole genome shotgun (WGS) entry which is preliminary data.</text>
</comment>
<organism evidence="2 3">
    <name type="scientific">Listeria floridensis FSL S10-1187</name>
    <dbReference type="NCBI Taxonomy" id="1265817"/>
    <lineage>
        <taxon>Bacteria</taxon>
        <taxon>Bacillati</taxon>
        <taxon>Bacillota</taxon>
        <taxon>Bacilli</taxon>
        <taxon>Bacillales</taxon>
        <taxon>Listeriaceae</taxon>
        <taxon>Listeria</taxon>
    </lineage>
</organism>
<reference evidence="2 3" key="1">
    <citation type="journal article" date="2014" name="Int. J. Syst. Evol. Microbiol.">
        <title>Listeria floridensis sp. nov., Listeria aquatica sp. nov., Listeria cornellensis sp. nov., Listeria riparia sp. nov. and Listeria grandensis sp. nov., from agricultural and natural environments.</title>
        <authorList>
            <person name="den Bakker H.C."/>
            <person name="Warchocki S."/>
            <person name="Wright E.M."/>
            <person name="Allred A.F."/>
            <person name="Ahlstrom C."/>
            <person name="Manuel C.S."/>
            <person name="Stasiewicz M.J."/>
            <person name="Burrell A."/>
            <person name="Roof S."/>
            <person name="Strawn L."/>
            <person name="Fortes E.D."/>
            <person name="Nightingale K.K."/>
            <person name="Kephart D."/>
            <person name="Wiedmann M."/>
        </authorList>
    </citation>
    <scope>NUCLEOTIDE SEQUENCE [LARGE SCALE GENOMIC DNA]</scope>
    <source>
        <strain evidence="2 3">FSL S10-1187</strain>
    </source>
</reference>
<feature type="transmembrane region" description="Helical" evidence="1">
    <location>
        <begin position="62"/>
        <end position="85"/>
    </location>
</feature>
<dbReference type="SUPFAM" id="SSF48317">
    <property type="entry name" value="Acid phosphatase/Vanadium-dependent haloperoxidase"/>
    <property type="match status" value="1"/>
</dbReference>
<protein>
    <submittedName>
        <fullName evidence="2">Uncharacterized protein</fullName>
    </submittedName>
</protein>